<organism evidence="1 2">
    <name type="scientific">Promicromonospora sukumoe</name>
    <dbReference type="NCBI Taxonomy" id="88382"/>
    <lineage>
        <taxon>Bacteria</taxon>
        <taxon>Bacillati</taxon>
        <taxon>Actinomycetota</taxon>
        <taxon>Actinomycetes</taxon>
        <taxon>Micrococcales</taxon>
        <taxon>Promicromonosporaceae</taxon>
        <taxon>Promicromonospora</taxon>
    </lineage>
</organism>
<gene>
    <name evidence="1" type="ORF">FHX71_002475</name>
</gene>
<sequence length="94" mass="10277">MPEIIDVVTSLVDLLGRHGNASGAAWLEQRASVLRHGSEHDRLSAVRDLHRIVLGMGGLMDIYLRAGSADEDRRANAELDALAGRLYRLTESTP</sequence>
<evidence type="ECO:0000313" key="2">
    <source>
        <dbReference type="Proteomes" id="UP000540568"/>
    </source>
</evidence>
<dbReference type="EMBL" id="JACGWV010000001">
    <property type="protein sequence ID" value="MBA8808533.1"/>
    <property type="molecule type" value="Genomic_DNA"/>
</dbReference>
<dbReference type="Proteomes" id="UP000540568">
    <property type="component" value="Unassembled WGS sequence"/>
</dbReference>
<proteinExistence type="predicted"/>
<evidence type="ECO:0000313" key="1">
    <source>
        <dbReference type="EMBL" id="MBA8808533.1"/>
    </source>
</evidence>
<reference evidence="1 2" key="1">
    <citation type="submission" date="2020-07" db="EMBL/GenBank/DDBJ databases">
        <title>Sequencing the genomes of 1000 actinobacteria strains.</title>
        <authorList>
            <person name="Klenk H.-P."/>
        </authorList>
    </citation>
    <scope>NUCLEOTIDE SEQUENCE [LARGE SCALE GENOMIC DNA]</scope>
    <source>
        <strain evidence="1 2">DSM 44121</strain>
    </source>
</reference>
<protein>
    <submittedName>
        <fullName evidence="1">Uncharacterized protein</fullName>
    </submittedName>
</protein>
<comment type="caution">
    <text evidence="1">The sequence shown here is derived from an EMBL/GenBank/DDBJ whole genome shotgun (WGS) entry which is preliminary data.</text>
</comment>
<accession>A0A7W3J929</accession>
<dbReference type="AlphaFoldDB" id="A0A7W3J929"/>
<keyword evidence="2" id="KW-1185">Reference proteome</keyword>
<dbReference type="RefSeq" id="WP_182616597.1">
    <property type="nucleotide sequence ID" value="NZ_BAAATF010000003.1"/>
</dbReference>
<name>A0A7W3J929_9MICO</name>